<dbReference type="Pfam" id="PF00581">
    <property type="entry name" value="Rhodanese"/>
    <property type="match status" value="1"/>
</dbReference>
<sequence>MKIRLCLTVILSSFCIFICAFFGVTYNSSAVALPLSPTQKIAVIDTSNAEELTTVDNYLKSIPGNYYTVGKVEELQQLLKQNHIFLVDVREPFEYESGHIGNAINIPLRTLVQNLDKIPKKQPVVVYCSAGYRSAMAVMSLHLLGYENVRGFPPSMNGWKAANTALVK</sequence>
<evidence type="ECO:0000313" key="3">
    <source>
        <dbReference type="Proteomes" id="UP000502433"/>
    </source>
</evidence>
<protein>
    <submittedName>
        <fullName evidence="2">Rhodanese-like domain-containing protein</fullName>
    </submittedName>
</protein>
<evidence type="ECO:0000313" key="2">
    <source>
        <dbReference type="EMBL" id="QJB45961.1"/>
    </source>
</evidence>
<dbReference type="EMBL" id="CP051206">
    <property type="protein sequence ID" value="QJB45961.1"/>
    <property type="molecule type" value="Genomic_DNA"/>
</dbReference>
<dbReference type="Gene3D" id="3.40.250.10">
    <property type="entry name" value="Rhodanese-like domain"/>
    <property type="match status" value="1"/>
</dbReference>
<dbReference type="SMART" id="SM00450">
    <property type="entry name" value="RHOD"/>
    <property type="match status" value="1"/>
</dbReference>
<feature type="domain" description="Rhodanese" evidence="1">
    <location>
        <begin position="80"/>
        <end position="168"/>
    </location>
</feature>
<dbReference type="InterPro" id="IPR001763">
    <property type="entry name" value="Rhodanese-like_dom"/>
</dbReference>
<dbReference type="InterPro" id="IPR036873">
    <property type="entry name" value="Rhodanese-like_dom_sf"/>
</dbReference>
<dbReference type="RefSeq" id="WP_168467158.1">
    <property type="nucleotide sequence ID" value="NZ_CP051206.1"/>
</dbReference>
<dbReference type="AlphaFoldDB" id="A0A6H2C3P4"/>
<organism evidence="2 3">
    <name type="scientific">Dolichospermum flos-aquae CCAP 1403/13F</name>
    <dbReference type="NCBI Taxonomy" id="315271"/>
    <lineage>
        <taxon>Bacteria</taxon>
        <taxon>Bacillati</taxon>
        <taxon>Cyanobacteriota</taxon>
        <taxon>Cyanophyceae</taxon>
        <taxon>Nostocales</taxon>
        <taxon>Aphanizomenonaceae</taxon>
        <taxon>Dolichospermum</taxon>
    </lineage>
</organism>
<dbReference type="PANTHER" id="PTHR44086:SF10">
    <property type="entry name" value="THIOSULFATE SULFURTRANSFERASE_RHODANESE-LIKE DOMAIN-CONTAINING PROTEIN 3"/>
    <property type="match status" value="1"/>
</dbReference>
<reference evidence="2 3" key="2">
    <citation type="submission" date="2020-04" db="EMBL/GenBank/DDBJ databases">
        <authorList>
            <person name="Fomenkov A."/>
            <person name="Anton B.P."/>
            <person name="Roberts R.J."/>
        </authorList>
    </citation>
    <scope>NUCLEOTIDE SEQUENCE [LARGE SCALE GENOMIC DNA]</scope>
    <source>
        <strain evidence="2 3">CCAP 1403/13f</strain>
    </source>
</reference>
<dbReference type="KEGG" id="dfs:HGD76_19110"/>
<accession>A0A6H2C3P4</accession>
<gene>
    <name evidence="2" type="ORF">HGD76_19110</name>
</gene>
<dbReference type="PANTHER" id="PTHR44086">
    <property type="entry name" value="THIOSULFATE SULFURTRANSFERASE RDL2, MITOCHONDRIAL-RELATED"/>
    <property type="match status" value="1"/>
</dbReference>
<dbReference type="Proteomes" id="UP000502433">
    <property type="component" value="Chromosome"/>
</dbReference>
<proteinExistence type="predicted"/>
<name>A0A6H2C3P4_DOLFA</name>
<dbReference type="GO" id="GO:0004792">
    <property type="term" value="F:thiosulfate-cyanide sulfurtransferase activity"/>
    <property type="evidence" value="ECO:0007669"/>
    <property type="project" value="TreeGrafter"/>
</dbReference>
<dbReference type="CDD" id="cd00158">
    <property type="entry name" value="RHOD"/>
    <property type="match status" value="1"/>
</dbReference>
<dbReference type="SUPFAM" id="SSF52821">
    <property type="entry name" value="Rhodanese/Cell cycle control phosphatase"/>
    <property type="match status" value="1"/>
</dbReference>
<dbReference type="PROSITE" id="PS50206">
    <property type="entry name" value="RHODANESE_3"/>
    <property type="match status" value="1"/>
</dbReference>
<evidence type="ECO:0000259" key="1">
    <source>
        <dbReference type="PROSITE" id="PS50206"/>
    </source>
</evidence>
<reference evidence="2 3" key="1">
    <citation type="submission" date="2020-04" db="EMBL/GenBank/DDBJ databases">
        <title>Genome-Wide Identification of 5-Methylcytosine Sites in Bacterial Genomes By High-Throughput Sequencing of MspJI Restriction Fragments.</title>
        <authorList>
            <person name="Wu V."/>
        </authorList>
    </citation>
    <scope>NUCLEOTIDE SEQUENCE [LARGE SCALE GENOMIC DNA]</scope>
    <source>
        <strain evidence="2 3">CCAP 1403/13f</strain>
    </source>
</reference>